<dbReference type="AlphaFoldDB" id="A0A9D2J118"/>
<dbReference type="Pfam" id="PF14684">
    <property type="entry name" value="Tricorn_C1"/>
    <property type="match status" value="1"/>
</dbReference>
<dbReference type="PROSITE" id="PS51257">
    <property type="entry name" value="PROKAR_LIPOPROTEIN"/>
    <property type="match status" value="1"/>
</dbReference>
<reference evidence="3" key="1">
    <citation type="journal article" date="2021" name="PeerJ">
        <title>Extensive microbial diversity within the chicken gut microbiome revealed by metagenomics and culture.</title>
        <authorList>
            <person name="Gilroy R."/>
            <person name="Ravi A."/>
            <person name="Getino M."/>
            <person name="Pursley I."/>
            <person name="Horton D.L."/>
            <person name="Alikhan N.F."/>
            <person name="Baker D."/>
            <person name="Gharbi K."/>
            <person name="Hall N."/>
            <person name="Watson M."/>
            <person name="Adriaenssens E.M."/>
            <person name="Foster-Nyarko E."/>
            <person name="Jarju S."/>
            <person name="Secka A."/>
            <person name="Antonio M."/>
            <person name="Oren A."/>
            <person name="Chaudhuri R.R."/>
            <person name="La Ragione R."/>
            <person name="Hildebrand F."/>
            <person name="Pallen M.J."/>
        </authorList>
    </citation>
    <scope>NUCLEOTIDE SEQUENCE</scope>
    <source>
        <strain evidence="3">ChiHjej9B8-1298</strain>
    </source>
</reference>
<dbReference type="Pfam" id="PF03572">
    <property type="entry name" value="Peptidase_S41"/>
    <property type="match status" value="1"/>
</dbReference>
<proteinExistence type="predicted"/>
<evidence type="ECO:0000256" key="1">
    <source>
        <dbReference type="SAM" id="SignalP"/>
    </source>
</evidence>
<protein>
    <recommendedName>
        <fullName evidence="2">Tail specific protease domain-containing protein</fullName>
    </recommendedName>
</protein>
<dbReference type="EMBL" id="DXBX01000026">
    <property type="protein sequence ID" value="HIZ32646.1"/>
    <property type="molecule type" value="Genomic_DNA"/>
</dbReference>
<dbReference type="SMART" id="SM00245">
    <property type="entry name" value="TSPc"/>
    <property type="match status" value="1"/>
</dbReference>
<comment type="caution">
    <text evidence="3">The sequence shown here is derived from an EMBL/GenBank/DDBJ whole genome shotgun (WGS) entry which is preliminary data.</text>
</comment>
<dbReference type="InterPro" id="IPR029045">
    <property type="entry name" value="ClpP/crotonase-like_dom_sf"/>
</dbReference>
<dbReference type="PANTHER" id="PTHR32060:SF30">
    <property type="entry name" value="CARBOXY-TERMINAL PROCESSING PROTEASE CTPA"/>
    <property type="match status" value="1"/>
</dbReference>
<accession>A0A9D2J118</accession>
<dbReference type="PANTHER" id="PTHR32060">
    <property type="entry name" value="TAIL-SPECIFIC PROTEASE"/>
    <property type="match status" value="1"/>
</dbReference>
<sequence>MSVRIHKLVGLAFAVLILAACRDDMPDMQNPRTDININNWSQLFDCYWTGMNYNYVFWDIDPTDWDAVYDEYKPRFDALADKGFSDRAVNDEAFGLLKELSSGLIDGHFSLSVTCSPDTTYSFSPSAARKQQLPNYHPNDVQTLVDYANMVLALRNAGRLSNGHMVLSQESGNQLYASGILDGDIVYFRFSSFMLSEHTETGDAVDQIIANYHDLLDNYPTVNGVIIDVRHNGGGYLADMPLVLGKFVDEETVMCYTRQKSGIGRLDYTPWVPETLKPTERVRELDVPIVVLADMNSVSMAEMTTRTVQILPNGCFIGEQTHGGQGTIVNSNDGFDIYYSGYFKNNVMEVYTTMTMTKSIDGVIAEGKGQVPDIEAPFDGENLSKGIDTQLDRAVQYIRTGE</sequence>
<dbReference type="Gene3D" id="3.30.750.44">
    <property type="match status" value="1"/>
</dbReference>
<dbReference type="Gene3D" id="3.90.226.10">
    <property type="entry name" value="2-enoyl-CoA Hydratase, Chain A, domain 1"/>
    <property type="match status" value="1"/>
</dbReference>
<gene>
    <name evidence="3" type="ORF">H9814_03730</name>
</gene>
<dbReference type="GO" id="GO:0030288">
    <property type="term" value="C:outer membrane-bounded periplasmic space"/>
    <property type="evidence" value="ECO:0007669"/>
    <property type="project" value="TreeGrafter"/>
</dbReference>
<feature type="domain" description="Tail specific protease" evidence="2">
    <location>
        <begin position="161"/>
        <end position="377"/>
    </location>
</feature>
<evidence type="ECO:0000313" key="3">
    <source>
        <dbReference type="EMBL" id="HIZ32646.1"/>
    </source>
</evidence>
<dbReference type="GO" id="GO:0007165">
    <property type="term" value="P:signal transduction"/>
    <property type="evidence" value="ECO:0007669"/>
    <property type="project" value="TreeGrafter"/>
</dbReference>
<dbReference type="InterPro" id="IPR028204">
    <property type="entry name" value="Tricorn_C1"/>
</dbReference>
<dbReference type="InterPro" id="IPR005151">
    <property type="entry name" value="Tail-specific_protease"/>
</dbReference>
<dbReference type="GO" id="GO:0008236">
    <property type="term" value="F:serine-type peptidase activity"/>
    <property type="evidence" value="ECO:0007669"/>
    <property type="project" value="InterPro"/>
</dbReference>
<reference evidence="3" key="2">
    <citation type="submission" date="2021-04" db="EMBL/GenBank/DDBJ databases">
        <authorList>
            <person name="Gilroy R."/>
        </authorList>
    </citation>
    <scope>NUCLEOTIDE SEQUENCE</scope>
    <source>
        <strain evidence="3">ChiHjej9B8-1298</strain>
    </source>
</reference>
<dbReference type="SUPFAM" id="SSF52096">
    <property type="entry name" value="ClpP/crotonase"/>
    <property type="match status" value="1"/>
</dbReference>
<organism evidence="3 4">
    <name type="scientific">Candidatus Bacteroides merdigallinarum</name>
    <dbReference type="NCBI Taxonomy" id="2838473"/>
    <lineage>
        <taxon>Bacteria</taxon>
        <taxon>Pseudomonadati</taxon>
        <taxon>Bacteroidota</taxon>
        <taxon>Bacteroidia</taxon>
        <taxon>Bacteroidales</taxon>
        <taxon>Bacteroidaceae</taxon>
        <taxon>Bacteroides</taxon>
    </lineage>
</organism>
<dbReference type="GO" id="GO:0004175">
    <property type="term" value="F:endopeptidase activity"/>
    <property type="evidence" value="ECO:0007669"/>
    <property type="project" value="TreeGrafter"/>
</dbReference>
<evidence type="ECO:0000259" key="2">
    <source>
        <dbReference type="SMART" id="SM00245"/>
    </source>
</evidence>
<name>A0A9D2J118_9BACE</name>
<keyword evidence="1" id="KW-0732">Signal</keyword>
<feature type="chain" id="PRO_5038876517" description="Tail specific protease domain-containing protein" evidence="1">
    <location>
        <begin position="23"/>
        <end position="402"/>
    </location>
</feature>
<feature type="signal peptide" evidence="1">
    <location>
        <begin position="1"/>
        <end position="22"/>
    </location>
</feature>
<dbReference type="GO" id="GO:0006508">
    <property type="term" value="P:proteolysis"/>
    <property type="evidence" value="ECO:0007669"/>
    <property type="project" value="InterPro"/>
</dbReference>
<dbReference type="Proteomes" id="UP000824028">
    <property type="component" value="Unassembled WGS sequence"/>
</dbReference>
<evidence type="ECO:0000313" key="4">
    <source>
        <dbReference type="Proteomes" id="UP000824028"/>
    </source>
</evidence>